<dbReference type="SUPFAM" id="SSF56784">
    <property type="entry name" value="HAD-like"/>
    <property type="match status" value="1"/>
</dbReference>
<accession>A0A0A3YWE8</accession>
<sequence length="228" mass="25862">MKPALVFDWNGTLLDDTYALLETTNVILDRFGRPSIDINTFREHCDVPLDRLYRSLGMSQEEVEAVERDEGALFHDTYEPLADKADLREGARRVLALARRESALLIILSNHIVAPLQFQLRRLGVDDYVTDVLAFESRATQYKSMSKGERLRLYMNRYNLKPSSTFIVGDMPVETDIARSLGLTSISITGGFVSTSRLQAARPDYTINNHHELLPILQSHGCFRNTKS</sequence>
<dbReference type="Proteomes" id="UP000030377">
    <property type="component" value="Unassembled WGS sequence"/>
</dbReference>
<comment type="caution">
    <text evidence="5">The sequence shown here is derived from an EMBL/GenBank/DDBJ whole genome shotgun (WGS) entry which is preliminary data.</text>
</comment>
<dbReference type="InterPro" id="IPR023198">
    <property type="entry name" value="PGP-like_dom2"/>
</dbReference>
<comment type="similarity">
    <text evidence="3">Belongs to the HAD-like hydrolase superfamily. CbbY/CbbZ/Gph/YieH family.</text>
</comment>
<dbReference type="InterPro" id="IPR050155">
    <property type="entry name" value="HAD-like_hydrolase_sf"/>
</dbReference>
<dbReference type="EMBL" id="JRPN01000017">
    <property type="protein sequence ID" value="KGT77953.1"/>
    <property type="molecule type" value="Genomic_DNA"/>
</dbReference>
<dbReference type="GO" id="GO:0006281">
    <property type="term" value="P:DNA repair"/>
    <property type="evidence" value="ECO:0007669"/>
    <property type="project" value="TreeGrafter"/>
</dbReference>
<dbReference type="InterPro" id="IPR036412">
    <property type="entry name" value="HAD-like_sf"/>
</dbReference>
<dbReference type="AlphaFoldDB" id="A0A0A3YWE8"/>
<evidence type="ECO:0000256" key="4">
    <source>
        <dbReference type="ARBA" id="ARBA00013078"/>
    </source>
</evidence>
<dbReference type="PANTHER" id="PTHR43434">
    <property type="entry name" value="PHOSPHOGLYCOLATE PHOSPHATASE"/>
    <property type="match status" value="1"/>
</dbReference>
<proteinExistence type="inferred from homology"/>
<dbReference type="Gene3D" id="3.40.50.1000">
    <property type="entry name" value="HAD superfamily/HAD-like"/>
    <property type="match status" value="1"/>
</dbReference>
<evidence type="ECO:0000256" key="2">
    <source>
        <dbReference type="ARBA" id="ARBA00004818"/>
    </source>
</evidence>
<dbReference type="GO" id="GO:0008967">
    <property type="term" value="F:phosphoglycolate phosphatase activity"/>
    <property type="evidence" value="ECO:0007669"/>
    <property type="project" value="UniProtKB-EC"/>
</dbReference>
<comment type="pathway">
    <text evidence="2">Organic acid metabolism; glycolate biosynthesis; glycolate from 2-phosphoglycolate: step 1/1.</text>
</comment>
<protein>
    <recommendedName>
        <fullName evidence="4">phosphoglycolate phosphatase</fullName>
        <ecNumber evidence="4">3.1.3.18</ecNumber>
    </recommendedName>
</protein>
<evidence type="ECO:0000256" key="1">
    <source>
        <dbReference type="ARBA" id="ARBA00000830"/>
    </source>
</evidence>
<dbReference type="InterPro" id="IPR041492">
    <property type="entry name" value="HAD_2"/>
</dbReference>
<dbReference type="PANTHER" id="PTHR43434:SF1">
    <property type="entry name" value="PHOSPHOGLYCOLATE PHOSPHATASE"/>
    <property type="match status" value="1"/>
</dbReference>
<dbReference type="RefSeq" id="WP_041956564.1">
    <property type="nucleotide sequence ID" value="NZ_JRPN01000017.1"/>
</dbReference>
<evidence type="ECO:0000313" key="6">
    <source>
        <dbReference type="Proteomes" id="UP000030377"/>
    </source>
</evidence>
<dbReference type="EC" id="3.1.3.18" evidence="4"/>
<reference evidence="5 6" key="1">
    <citation type="submission" date="2014-09" db="EMBL/GenBank/DDBJ databases">
        <title>Draft genome of Bradyrhizobium japonicum Is-34.</title>
        <authorList>
            <person name="Tsurumaru H."/>
            <person name="Yamakawa T."/>
            <person name="Hashimoto S."/>
            <person name="Okizaki K."/>
            <person name="Kanesaki Y."/>
            <person name="Yoshikawa H."/>
            <person name="Yajima S."/>
        </authorList>
    </citation>
    <scope>NUCLEOTIDE SEQUENCE [LARGE SCALE GENOMIC DNA]</scope>
    <source>
        <strain evidence="5 6">Is-34</strain>
    </source>
</reference>
<dbReference type="InterPro" id="IPR023214">
    <property type="entry name" value="HAD_sf"/>
</dbReference>
<dbReference type="SFLD" id="SFLDG01129">
    <property type="entry name" value="C1.5:_HAD__Beta-PGM__Phosphata"/>
    <property type="match status" value="1"/>
</dbReference>
<evidence type="ECO:0000256" key="3">
    <source>
        <dbReference type="ARBA" id="ARBA00006171"/>
    </source>
</evidence>
<dbReference type="Gene3D" id="1.10.150.240">
    <property type="entry name" value="Putative phosphatase, domain 2"/>
    <property type="match status" value="1"/>
</dbReference>
<dbReference type="STRING" id="375.BKD09_RS43125"/>
<name>A0A0A3YWE8_BRAJP</name>
<dbReference type="Pfam" id="PF13419">
    <property type="entry name" value="HAD_2"/>
    <property type="match status" value="1"/>
</dbReference>
<evidence type="ECO:0000313" key="5">
    <source>
        <dbReference type="EMBL" id="KGT77953.1"/>
    </source>
</evidence>
<dbReference type="GO" id="GO:0005829">
    <property type="term" value="C:cytosol"/>
    <property type="evidence" value="ECO:0007669"/>
    <property type="project" value="TreeGrafter"/>
</dbReference>
<dbReference type="SFLD" id="SFLDS00003">
    <property type="entry name" value="Haloacid_Dehalogenase"/>
    <property type="match status" value="1"/>
</dbReference>
<gene>
    <name evidence="5" type="ORF">MA20_20090</name>
</gene>
<organism evidence="5 6">
    <name type="scientific">Bradyrhizobium japonicum</name>
    <dbReference type="NCBI Taxonomy" id="375"/>
    <lineage>
        <taxon>Bacteria</taxon>
        <taxon>Pseudomonadati</taxon>
        <taxon>Pseudomonadota</taxon>
        <taxon>Alphaproteobacteria</taxon>
        <taxon>Hyphomicrobiales</taxon>
        <taxon>Nitrobacteraceae</taxon>
        <taxon>Bradyrhizobium</taxon>
    </lineage>
</organism>
<comment type="catalytic activity">
    <reaction evidence="1">
        <text>2-phosphoglycolate + H2O = glycolate + phosphate</text>
        <dbReference type="Rhea" id="RHEA:14369"/>
        <dbReference type="ChEBI" id="CHEBI:15377"/>
        <dbReference type="ChEBI" id="CHEBI:29805"/>
        <dbReference type="ChEBI" id="CHEBI:43474"/>
        <dbReference type="ChEBI" id="CHEBI:58033"/>
        <dbReference type="EC" id="3.1.3.18"/>
    </reaction>
</comment>